<protein>
    <recommendedName>
        <fullName evidence="2">Altered inheritance of mitochondria protein 6</fullName>
    </recommendedName>
</protein>
<dbReference type="InterPro" id="IPR017946">
    <property type="entry name" value="PLC-like_Pdiesterase_TIM-brl"/>
</dbReference>
<dbReference type="PANTHER" id="PTHR31571:SF1">
    <property type="entry name" value="ALTERED INHERITANCE OF MITOCHONDRIA PROTEIN 6"/>
    <property type="match status" value="1"/>
</dbReference>
<gene>
    <name evidence="3" type="ORF">BP5553_01717</name>
</gene>
<dbReference type="PANTHER" id="PTHR31571">
    <property type="entry name" value="ALTERED INHERITANCE OF MITOCHONDRIA PROTEIN 6"/>
    <property type="match status" value="1"/>
</dbReference>
<name>A0A370U1U0_9HELO</name>
<evidence type="ECO:0000256" key="1">
    <source>
        <dbReference type="ARBA" id="ARBA00008858"/>
    </source>
</evidence>
<dbReference type="OrthoDB" id="4153866at2759"/>
<dbReference type="RefSeq" id="XP_031874394.1">
    <property type="nucleotide sequence ID" value="XM_032010340.1"/>
</dbReference>
<keyword evidence="4" id="KW-1185">Reference proteome</keyword>
<proteinExistence type="inferred from homology"/>
<dbReference type="GeneID" id="43594566"/>
<evidence type="ECO:0000313" key="3">
    <source>
        <dbReference type="EMBL" id="RDL41738.1"/>
    </source>
</evidence>
<dbReference type="InterPro" id="IPR051236">
    <property type="entry name" value="HAT_RTT109-like"/>
</dbReference>
<evidence type="ECO:0000256" key="2">
    <source>
        <dbReference type="ARBA" id="ARBA00014286"/>
    </source>
</evidence>
<dbReference type="SUPFAM" id="SSF51695">
    <property type="entry name" value="PLC-like phosphodiesterases"/>
    <property type="match status" value="1"/>
</dbReference>
<organism evidence="3 4">
    <name type="scientific">Venustampulla echinocandica</name>
    <dbReference type="NCBI Taxonomy" id="2656787"/>
    <lineage>
        <taxon>Eukaryota</taxon>
        <taxon>Fungi</taxon>
        <taxon>Dikarya</taxon>
        <taxon>Ascomycota</taxon>
        <taxon>Pezizomycotina</taxon>
        <taxon>Leotiomycetes</taxon>
        <taxon>Helotiales</taxon>
        <taxon>Pleuroascaceae</taxon>
        <taxon>Venustampulla</taxon>
    </lineage>
</organism>
<accession>A0A370U1U0</accession>
<dbReference type="GO" id="GO:0006629">
    <property type="term" value="P:lipid metabolic process"/>
    <property type="evidence" value="ECO:0007669"/>
    <property type="project" value="InterPro"/>
</dbReference>
<comment type="caution">
    <text evidence="3">The sequence shown here is derived from an EMBL/GenBank/DDBJ whole genome shotgun (WGS) entry which is preliminary data.</text>
</comment>
<dbReference type="AlphaFoldDB" id="A0A370U1U0"/>
<comment type="similarity">
    <text evidence="1">Belongs to the AIM6 family.</text>
</comment>
<reference evidence="3 4" key="1">
    <citation type="journal article" date="2018" name="IMA Fungus">
        <title>IMA Genome-F 9: Draft genome sequence of Annulohypoxylon stygium, Aspergillus mulundensis, Berkeleyomyces basicola (syn. Thielaviopsis basicola), Ceratocystis smalleyi, two Cercospora beticola strains, Coleophoma cylindrospora, Fusarium fracticaudum, Phialophora cf. hyalina, and Morchella septimelata.</title>
        <authorList>
            <person name="Wingfield B.D."/>
            <person name="Bills G.F."/>
            <person name="Dong Y."/>
            <person name="Huang W."/>
            <person name="Nel W.J."/>
            <person name="Swalarsk-Parry B.S."/>
            <person name="Vaghefi N."/>
            <person name="Wilken P.M."/>
            <person name="An Z."/>
            <person name="de Beer Z.W."/>
            <person name="De Vos L."/>
            <person name="Chen L."/>
            <person name="Duong T.A."/>
            <person name="Gao Y."/>
            <person name="Hammerbacher A."/>
            <person name="Kikkert J.R."/>
            <person name="Li Y."/>
            <person name="Li H."/>
            <person name="Li K."/>
            <person name="Li Q."/>
            <person name="Liu X."/>
            <person name="Ma X."/>
            <person name="Naidoo K."/>
            <person name="Pethybridge S.J."/>
            <person name="Sun J."/>
            <person name="Steenkamp E.T."/>
            <person name="van der Nest M.A."/>
            <person name="van Wyk S."/>
            <person name="Wingfield M.J."/>
            <person name="Xiong C."/>
            <person name="Yue Q."/>
            <person name="Zhang X."/>
        </authorList>
    </citation>
    <scope>NUCLEOTIDE SEQUENCE [LARGE SCALE GENOMIC DNA]</scope>
    <source>
        <strain evidence="3 4">BP 5553</strain>
    </source>
</reference>
<dbReference type="Proteomes" id="UP000254866">
    <property type="component" value="Unassembled WGS sequence"/>
</dbReference>
<dbReference type="STRING" id="2656787.A0A370U1U0"/>
<sequence length="356" mass="39434">MAVGKSSDFGSETDLVTDVERACTKSILATIGVGIWYSLLYALIRILTPPPTPTNGIQKVISQWMEPGSSSQPAPAWLEDFTRDITPIPCHSHNDYWRAVPLYNALAAGCTGVEADIWLSDNELLVGHNRHSLRKHRTLRSLYIDPLISILENQNTPQPFSNSSTLRGVFDTNPNKSVALLLDFKTDGALLFPTVEEQLLPLRQKGYLTYFNGSTVVPGLITVVGTGNTPFDQVIANSTYRDIFFDAPLSDLAAESKYTSENSYYASVSLSKSPGRTWFNKLSSKQVDTIKEQIKVADDRGLVSRYWDIPAWPVSLRTSVWEVLAQNGVGLLNVDNLAAASRWNWKFCTVLGLDLC</sequence>
<evidence type="ECO:0000313" key="4">
    <source>
        <dbReference type="Proteomes" id="UP000254866"/>
    </source>
</evidence>
<dbReference type="EMBL" id="NPIC01000001">
    <property type="protein sequence ID" value="RDL41738.1"/>
    <property type="molecule type" value="Genomic_DNA"/>
</dbReference>
<dbReference type="GO" id="GO:0008081">
    <property type="term" value="F:phosphoric diester hydrolase activity"/>
    <property type="evidence" value="ECO:0007669"/>
    <property type="project" value="InterPro"/>
</dbReference>